<feature type="transmembrane region" description="Helical" evidence="4">
    <location>
        <begin position="79"/>
        <end position="99"/>
    </location>
</feature>
<dbReference type="PANTHER" id="PTHR23542">
    <property type="match status" value="1"/>
</dbReference>
<feature type="transmembrane region" description="Helical" evidence="4">
    <location>
        <begin position="365"/>
        <end position="386"/>
    </location>
</feature>
<gene>
    <name evidence="6" type="ORF">BK672_19060</name>
</gene>
<feature type="domain" description="Major facilitator superfamily (MFS) profile" evidence="5">
    <location>
        <begin position="213"/>
        <end position="405"/>
    </location>
</feature>
<keyword evidence="1 4" id="KW-0812">Transmembrane</keyword>
<reference evidence="6 7" key="1">
    <citation type="submission" date="2016-10" db="EMBL/GenBank/DDBJ databases">
        <title>Comparative genome analysis of multiple Pseudomonas spp. focuses on biocontrol and plant growth promoting traits.</title>
        <authorList>
            <person name="Tao X.-Y."/>
            <person name="Taylor C.G."/>
        </authorList>
    </citation>
    <scope>NUCLEOTIDE SEQUENCE [LARGE SCALE GENOMIC DNA]</scope>
    <source>
        <strain evidence="6 7">2F9</strain>
    </source>
</reference>
<dbReference type="PROSITE" id="PS50850">
    <property type="entry name" value="MFS"/>
    <property type="match status" value="1"/>
</dbReference>
<proteinExistence type="predicted"/>
<keyword evidence="3 4" id="KW-0472">Membrane</keyword>
<evidence type="ECO:0000256" key="4">
    <source>
        <dbReference type="SAM" id="Phobius"/>
    </source>
</evidence>
<dbReference type="Gene3D" id="1.20.1250.20">
    <property type="entry name" value="MFS general substrate transporter like domains"/>
    <property type="match status" value="2"/>
</dbReference>
<evidence type="ECO:0000259" key="5">
    <source>
        <dbReference type="PROSITE" id="PS50850"/>
    </source>
</evidence>
<evidence type="ECO:0000256" key="1">
    <source>
        <dbReference type="ARBA" id="ARBA00022692"/>
    </source>
</evidence>
<comment type="caution">
    <text evidence="6">The sequence shown here is derived from an EMBL/GenBank/DDBJ whole genome shotgun (WGS) entry which is preliminary data.</text>
</comment>
<sequence length="405" mass="41776">MANHYRELLTTPGATGLVLASSIARLPQAMIGIGIITMLVQQTGVYWLAGTVAGTFTLANALLGPYISRLVDQHGQSRVLPVVTAFSIAMLLALILAVYMRAPAALLFVLAALAGTMPSMPSMIRARWSQLFRGKPQLHTAFSLDTVLTEMAYIVGPPLAIGLSVSFFAEAGPLVAVGLLAVGVTAFLLQRQTEPKVVVGHASHGGSTLRIPGVRTIVLALLAMGVIGGAIDVAVVAFANAQGWPASATFILAAYAFGSLVAGLTFGAMRVSLAIEKQFLIGILVTAFTGVLPVFATDVYVLTAALFIAGISFAPTMVVVMKMGTIIIPPSRITEGLTWMTTGISVGVALGGMLAGLVIDAFGARAGFAVAIGAGLMMVVVVLVGLRTLEAASVAHVEPELSPSP</sequence>
<accession>A0A423N4T0</accession>
<dbReference type="Pfam" id="PF07690">
    <property type="entry name" value="MFS_1"/>
    <property type="match status" value="1"/>
</dbReference>
<name>A0A423N4T0_PSEFL</name>
<feature type="transmembrane region" description="Helical" evidence="4">
    <location>
        <begin position="336"/>
        <end position="359"/>
    </location>
</feature>
<evidence type="ECO:0000256" key="2">
    <source>
        <dbReference type="ARBA" id="ARBA00022989"/>
    </source>
</evidence>
<dbReference type="AlphaFoldDB" id="A0A423N4T0"/>
<evidence type="ECO:0000313" key="7">
    <source>
        <dbReference type="Proteomes" id="UP000283650"/>
    </source>
</evidence>
<feature type="transmembrane region" description="Helical" evidence="4">
    <location>
        <begin position="44"/>
        <end position="67"/>
    </location>
</feature>
<dbReference type="Proteomes" id="UP000283650">
    <property type="component" value="Unassembled WGS sequence"/>
</dbReference>
<feature type="transmembrane region" description="Helical" evidence="4">
    <location>
        <begin position="244"/>
        <end position="267"/>
    </location>
</feature>
<dbReference type="InterPro" id="IPR011701">
    <property type="entry name" value="MFS"/>
</dbReference>
<protein>
    <submittedName>
        <fullName evidence="6">ABC transporter permease</fullName>
    </submittedName>
</protein>
<feature type="transmembrane region" description="Helical" evidence="4">
    <location>
        <begin position="217"/>
        <end position="238"/>
    </location>
</feature>
<dbReference type="PANTHER" id="PTHR23542:SF1">
    <property type="entry name" value="MAJOR FACILITATOR SUPERFAMILY (MFS) PROFILE DOMAIN-CONTAINING PROTEIN"/>
    <property type="match status" value="1"/>
</dbReference>
<feature type="transmembrane region" description="Helical" evidence="4">
    <location>
        <begin position="279"/>
        <end position="296"/>
    </location>
</feature>
<dbReference type="SUPFAM" id="SSF103473">
    <property type="entry name" value="MFS general substrate transporter"/>
    <property type="match status" value="1"/>
</dbReference>
<dbReference type="RefSeq" id="WP_007912476.1">
    <property type="nucleotide sequence ID" value="NZ_MOBY01000011.1"/>
</dbReference>
<feature type="transmembrane region" description="Helical" evidence="4">
    <location>
        <begin position="105"/>
        <end position="126"/>
    </location>
</feature>
<organism evidence="6 7">
    <name type="scientific">Pseudomonas fluorescens</name>
    <dbReference type="NCBI Taxonomy" id="294"/>
    <lineage>
        <taxon>Bacteria</taxon>
        <taxon>Pseudomonadati</taxon>
        <taxon>Pseudomonadota</taxon>
        <taxon>Gammaproteobacteria</taxon>
        <taxon>Pseudomonadales</taxon>
        <taxon>Pseudomonadaceae</taxon>
        <taxon>Pseudomonas</taxon>
    </lineage>
</organism>
<feature type="transmembrane region" description="Helical" evidence="4">
    <location>
        <begin position="302"/>
        <end position="324"/>
    </location>
</feature>
<keyword evidence="2 4" id="KW-1133">Transmembrane helix</keyword>
<evidence type="ECO:0000313" key="6">
    <source>
        <dbReference type="EMBL" id="RON93207.1"/>
    </source>
</evidence>
<dbReference type="EMBL" id="MOBY01000011">
    <property type="protein sequence ID" value="RON93207.1"/>
    <property type="molecule type" value="Genomic_DNA"/>
</dbReference>
<dbReference type="GO" id="GO:0022857">
    <property type="term" value="F:transmembrane transporter activity"/>
    <property type="evidence" value="ECO:0007669"/>
    <property type="project" value="InterPro"/>
</dbReference>
<dbReference type="InterPro" id="IPR020846">
    <property type="entry name" value="MFS_dom"/>
</dbReference>
<evidence type="ECO:0000256" key="3">
    <source>
        <dbReference type="ARBA" id="ARBA00023136"/>
    </source>
</evidence>
<feature type="transmembrane region" description="Helical" evidence="4">
    <location>
        <begin position="171"/>
        <end position="189"/>
    </location>
</feature>
<dbReference type="InterPro" id="IPR036259">
    <property type="entry name" value="MFS_trans_sf"/>
</dbReference>